<evidence type="ECO:0000256" key="7">
    <source>
        <dbReference type="ARBA" id="ARBA00022475"/>
    </source>
</evidence>
<gene>
    <name evidence="14" type="ORF">IAB07_02485</name>
</gene>
<comment type="subcellular location">
    <subcellularLocation>
        <location evidence="2">Cell membrane</location>
        <topology evidence="2">Multi-pass membrane protein</topology>
    </subcellularLocation>
</comment>
<evidence type="ECO:0000256" key="2">
    <source>
        <dbReference type="ARBA" id="ARBA00004651"/>
    </source>
</evidence>
<evidence type="ECO:0000256" key="9">
    <source>
        <dbReference type="ARBA" id="ARBA00022989"/>
    </source>
</evidence>
<feature type="transmembrane region" description="Helical" evidence="13">
    <location>
        <begin position="395"/>
        <end position="414"/>
    </location>
</feature>
<dbReference type="CDD" id="cd13138">
    <property type="entry name" value="MATE_yoeA_like"/>
    <property type="match status" value="1"/>
</dbReference>
<dbReference type="AlphaFoldDB" id="A0A9D1MLC8"/>
<evidence type="ECO:0000256" key="6">
    <source>
        <dbReference type="ARBA" id="ARBA00022449"/>
    </source>
</evidence>
<dbReference type="NCBIfam" id="TIGR00797">
    <property type="entry name" value="matE"/>
    <property type="match status" value="1"/>
</dbReference>
<dbReference type="InterPro" id="IPR048279">
    <property type="entry name" value="MdtK-like"/>
</dbReference>
<keyword evidence="8 13" id="KW-0812">Transmembrane</keyword>
<accession>A0A9D1MLC8</accession>
<keyword evidence="6" id="KW-0050">Antiport</keyword>
<keyword evidence="11 13" id="KW-0472">Membrane</keyword>
<organism evidence="14 15">
    <name type="scientific">Candidatus Caccalectryoclostridium excrementigallinarum</name>
    <dbReference type="NCBI Taxonomy" id="2840710"/>
    <lineage>
        <taxon>Bacteria</taxon>
        <taxon>Bacillati</taxon>
        <taxon>Bacillota</taxon>
        <taxon>Clostridia</taxon>
        <taxon>Christensenellales</taxon>
        <taxon>Christensenellaceae</taxon>
        <taxon>Christensenellaceae incertae sedis</taxon>
        <taxon>Candidatus Caccalectryoclostridium</taxon>
    </lineage>
</organism>
<evidence type="ECO:0000256" key="3">
    <source>
        <dbReference type="ARBA" id="ARBA00010199"/>
    </source>
</evidence>
<feature type="transmembrane region" description="Helical" evidence="13">
    <location>
        <begin position="281"/>
        <end position="303"/>
    </location>
</feature>
<evidence type="ECO:0000313" key="14">
    <source>
        <dbReference type="EMBL" id="HIU62620.1"/>
    </source>
</evidence>
<evidence type="ECO:0000256" key="4">
    <source>
        <dbReference type="ARBA" id="ARBA00020268"/>
    </source>
</evidence>
<keyword evidence="10" id="KW-0406">Ion transport</keyword>
<feature type="transmembrane region" description="Helical" evidence="13">
    <location>
        <begin position="315"/>
        <end position="335"/>
    </location>
</feature>
<dbReference type="GO" id="GO:0015297">
    <property type="term" value="F:antiporter activity"/>
    <property type="evidence" value="ECO:0007669"/>
    <property type="project" value="UniProtKB-KW"/>
</dbReference>
<evidence type="ECO:0000256" key="10">
    <source>
        <dbReference type="ARBA" id="ARBA00023065"/>
    </source>
</evidence>
<evidence type="ECO:0000256" key="8">
    <source>
        <dbReference type="ARBA" id="ARBA00022692"/>
    </source>
</evidence>
<comment type="similarity">
    <text evidence="3">Belongs to the multi antimicrobial extrusion (MATE) (TC 2.A.66.1) family.</text>
</comment>
<dbReference type="PANTHER" id="PTHR43298:SF2">
    <property type="entry name" value="FMN_FAD EXPORTER YEEO-RELATED"/>
    <property type="match status" value="1"/>
</dbReference>
<feature type="transmembrane region" description="Helical" evidence="13">
    <location>
        <begin position="420"/>
        <end position="440"/>
    </location>
</feature>
<evidence type="ECO:0000313" key="15">
    <source>
        <dbReference type="Proteomes" id="UP000824145"/>
    </source>
</evidence>
<dbReference type="PIRSF" id="PIRSF006603">
    <property type="entry name" value="DinF"/>
    <property type="match status" value="1"/>
</dbReference>
<dbReference type="Proteomes" id="UP000824145">
    <property type="component" value="Unassembled WGS sequence"/>
</dbReference>
<feature type="transmembrane region" description="Helical" evidence="13">
    <location>
        <begin position="92"/>
        <end position="112"/>
    </location>
</feature>
<dbReference type="InterPro" id="IPR050222">
    <property type="entry name" value="MATE_MdtK"/>
</dbReference>
<reference evidence="14" key="1">
    <citation type="submission" date="2020-10" db="EMBL/GenBank/DDBJ databases">
        <authorList>
            <person name="Gilroy R."/>
        </authorList>
    </citation>
    <scope>NUCLEOTIDE SEQUENCE</scope>
    <source>
        <strain evidence="14">9366</strain>
    </source>
</reference>
<dbReference type="InterPro" id="IPR002528">
    <property type="entry name" value="MATE_fam"/>
</dbReference>
<evidence type="ECO:0000256" key="1">
    <source>
        <dbReference type="ARBA" id="ARBA00003408"/>
    </source>
</evidence>
<feature type="transmembrane region" description="Helical" evidence="13">
    <location>
        <begin position="51"/>
        <end position="72"/>
    </location>
</feature>
<feature type="transmembrane region" description="Helical" evidence="13">
    <location>
        <begin position="132"/>
        <end position="151"/>
    </location>
</feature>
<comment type="function">
    <text evidence="1">Multidrug efflux pump.</text>
</comment>
<feature type="transmembrane region" description="Helical" evidence="13">
    <location>
        <begin position="239"/>
        <end position="261"/>
    </location>
</feature>
<evidence type="ECO:0000256" key="12">
    <source>
        <dbReference type="ARBA" id="ARBA00031636"/>
    </source>
</evidence>
<keyword evidence="9 13" id="KW-1133">Transmembrane helix</keyword>
<feature type="transmembrane region" description="Helical" evidence="13">
    <location>
        <begin position="355"/>
        <end position="374"/>
    </location>
</feature>
<sequence length="483" mass="52175">MTKDLTAGKPLKSIIFFMLPIMIGNIFQQLYSMADTIIVGQTISSQALAGVGVTNSMSLLIIGFVQGLTSGFSVKTSQMFGAHDEEGVKKSLAASLALSAAISVALTFLAVYTTMPLLRLMDTPEDIIGYSYDYIVAVYWGLAATVFYNLGSAMLRAVGDSRTPLIFLILAAVLNVGLDFLFIMQFDMGVAGAGWATVLSQAISAVGCFAVMFAKFPVYRIGFKHFVSSVKFYFQHITLGLPMALQFSIIAVGIMVQQSALNSLGSVAVTAYTAANKIDSIINQSLAALGAAVATFCGQNYGAGKFDRIRQGVKLSMIVGVFCSLIGFAFVALLARPLTMLFSSEITEEILSYSQQYLIWQGAMYVFLTAIYVYRNALQGIGKSTFAMLGGGIEVVMRVLASLLLTHALGYTGICVSNPAAWIGADIFFVISYMAVMRSLRRHKGVGKTSDEPVDEDHILIERERAARRERALPVEEKLEKAA</sequence>
<name>A0A9D1MLC8_9FIRM</name>
<dbReference type="PANTHER" id="PTHR43298">
    <property type="entry name" value="MULTIDRUG RESISTANCE PROTEIN NORM-RELATED"/>
    <property type="match status" value="1"/>
</dbReference>
<feature type="transmembrane region" description="Helical" evidence="13">
    <location>
        <begin position="12"/>
        <end position="31"/>
    </location>
</feature>
<proteinExistence type="inferred from homology"/>
<dbReference type="Pfam" id="PF01554">
    <property type="entry name" value="MatE"/>
    <property type="match status" value="2"/>
</dbReference>
<dbReference type="EMBL" id="DVNJ01000014">
    <property type="protein sequence ID" value="HIU62620.1"/>
    <property type="molecule type" value="Genomic_DNA"/>
</dbReference>
<feature type="transmembrane region" description="Helical" evidence="13">
    <location>
        <begin position="163"/>
        <end position="186"/>
    </location>
</feature>
<evidence type="ECO:0000256" key="11">
    <source>
        <dbReference type="ARBA" id="ARBA00023136"/>
    </source>
</evidence>
<dbReference type="GO" id="GO:0006811">
    <property type="term" value="P:monoatomic ion transport"/>
    <property type="evidence" value="ECO:0007669"/>
    <property type="project" value="UniProtKB-KW"/>
</dbReference>
<keyword evidence="7" id="KW-1003">Cell membrane</keyword>
<protein>
    <recommendedName>
        <fullName evidence="4">Probable multidrug resistance protein NorM</fullName>
    </recommendedName>
    <alternativeName>
        <fullName evidence="12">Multidrug-efflux transporter</fullName>
    </alternativeName>
</protein>
<evidence type="ECO:0000256" key="5">
    <source>
        <dbReference type="ARBA" id="ARBA00022448"/>
    </source>
</evidence>
<dbReference type="GO" id="GO:0005886">
    <property type="term" value="C:plasma membrane"/>
    <property type="evidence" value="ECO:0007669"/>
    <property type="project" value="UniProtKB-SubCell"/>
</dbReference>
<dbReference type="GO" id="GO:0042910">
    <property type="term" value="F:xenobiotic transmembrane transporter activity"/>
    <property type="evidence" value="ECO:0007669"/>
    <property type="project" value="InterPro"/>
</dbReference>
<reference evidence="14" key="2">
    <citation type="journal article" date="2021" name="PeerJ">
        <title>Extensive microbial diversity within the chicken gut microbiome revealed by metagenomics and culture.</title>
        <authorList>
            <person name="Gilroy R."/>
            <person name="Ravi A."/>
            <person name="Getino M."/>
            <person name="Pursley I."/>
            <person name="Horton D.L."/>
            <person name="Alikhan N.F."/>
            <person name="Baker D."/>
            <person name="Gharbi K."/>
            <person name="Hall N."/>
            <person name="Watson M."/>
            <person name="Adriaenssens E.M."/>
            <person name="Foster-Nyarko E."/>
            <person name="Jarju S."/>
            <person name="Secka A."/>
            <person name="Antonio M."/>
            <person name="Oren A."/>
            <person name="Chaudhuri R.R."/>
            <person name="La Ragione R."/>
            <person name="Hildebrand F."/>
            <person name="Pallen M.J."/>
        </authorList>
    </citation>
    <scope>NUCLEOTIDE SEQUENCE</scope>
    <source>
        <strain evidence="14">9366</strain>
    </source>
</reference>
<comment type="caution">
    <text evidence="14">The sequence shown here is derived from an EMBL/GenBank/DDBJ whole genome shotgun (WGS) entry which is preliminary data.</text>
</comment>
<evidence type="ECO:0000256" key="13">
    <source>
        <dbReference type="SAM" id="Phobius"/>
    </source>
</evidence>
<feature type="transmembrane region" description="Helical" evidence="13">
    <location>
        <begin position="198"/>
        <end position="218"/>
    </location>
</feature>
<keyword evidence="5" id="KW-0813">Transport</keyword>